<dbReference type="AlphaFoldDB" id="H6BKX0"/>
<evidence type="ECO:0000313" key="3">
    <source>
        <dbReference type="EMBL" id="EHY52754.1"/>
    </source>
</evidence>
<keyword evidence="4" id="KW-1185">Reference proteome</keyword>
<dbReference type="OrthoDB" id="4153721at2759"/>
<dbReference type="InterPro" id="IPR055481">
    <property type="entry name" value="DUF7053"/>
</dbReference>
<dbReference type="InParanoid" id="H6BKX0"/>
<evidence type="ECO:0000259" key="2">
    <source>
        <dbReference type="Pfam" id="PF23155"/>
    </source>
</evidence>
<feature type="compositionally biased region" description="Gly residues" evidence="1">
    <location>
        <begin position="206"/>
        <end position="231"/>
    </location>
</feature>
<dbReference type="Proteomes" id="UP000007304">
    <property type="component" value="Unassembled WGS sequence"/>
</dbReference>
<protein>
    <recommendedName>
        <fullName evidence="2">DUF7053 domain-containing protein</fullName>
    </recommendedName>
</protein>
<dbReference type="STRING" id="858893.H6BKX0"/>
<dbReference type="Pfam" id="PF23155">
    <property type="entry name" value="DUF7053"/>
    <property type="match status" value="1"/>
</dbReference>
<feature type="region of interest" description="Disordered" evidence="1">
    <location>
        <begin position="197"/>
        <end position="231"/>
    </location>
</feature>
<feature type="domain" description="DUF7053" evidence="2">
    <location>
        <begin position="36"/>
        <end position="178"/>
    </location>
</feature>
<dbReference type="HOGENOM" id="CLU_1152297_0_0_1"/>
<feature type="region of interest" description="Disordered" evidence="1">
    <location>
        <begin position="81"/>
        <end position="114"/>
    </location>
</feature>
<dbReference type="RefSeq" id="XP_009153215.1">
    <property type="nucleotide sequence ID" value="XM_009154967.1"/>
</dbReference>
<proteinExistence type="predicted"/>
<organism evidence="3 4">
    <name type="scientific">Exophiala dermatitidis (strain ATCC 34100 / CBS 525.76 / NIH/UT8656)</name>
    <name type="common">Black yeast</name>
    <name type="synonym">Wangiella dermatitidis</name>
    <dbReference type="NCBI Taxonomy" id="858893"/>
    <lineage>
        <taxon>Eukaryota</taxon>
        <taxon>Fungi</taxon>
        <taxon>Dikarya</taxon>
        <taxon>Ascomycota</taxon>
        <taxon>Pezizomycotina</taxon>
        <taxon>Eurotiomycetes</taxon>
        <taxon>Chaetothyriomycetidae</taxon>
        <taxon>Chaetothyriales</taxon>
        <taxon>Herpotrichiellaceae</taxon>
        <taxon>Exophiala</taxon>
    </lineage>
</organism>
<feature type="compositionally biased region" description="Pro residues" evidence="1">
    <location>
        <begin position="90"/>
        <end position="109"/>
    </location>
</feature>
<name>H6BKX0_EXODN</name>
<gene>
    <name evidence="3" type="ORF">HMPREF1120_00963</name>
</gene>
<dbReference type="GeneID" id="20305602"/>
<dbReference type="OMA" id="WYIRSTI"/>
<reference evidence="3" key="1">
    <citation type="submission" date="2011-07" db="EMBL/GenBank/DDBJ databases">
        <title>The Genome Sequence of Exophiala (Wangiella) dermatitidis NIH/UT8656.</title>
        <authorList>
            <consortium name="The Broad Institute Genome Sequencing Platform"/>
            <person name="Cuomo C."/>
            <person name="Wang Z."/>
            <person name="Hunicke-Smith S."/>
            <person name="Szanislo P.J."/>
            <person name="Earl A."/>
            <person name="Young S.K."/>
            <person name="Zeng Q."/>
            <person name="Gargeya S."/>
            <person name="Fitzgerald M."/>
            <person name="Haas B."/>
            <person name="Abouelleil A."/>
            <person name="Alvarado L."/>
            <person name="Arachchi H.M."/>
            <person name="Berlin A."/>
            <person name="Brown A."/>
            <person name="Chapman S.B."/>
            <person name="Chen Z."/>
            <person name="Dunbar C."/>
            <person name="Freedman E."/>
            <person name="Gearin G."/>
            <person name="Gellesch M."/>
            <person name="Goldberg J."/>
            <person name="Griggs A."/>
            <person name="Gujja S."/>
            <person name="Heiman D."/>
            <person name="Howarth C."/>
            <person name="Larson L."/>
            <person name="Lui A."/>
            <person name="MacDonald P.J.P."/>
            <person name="Montmayeur A."/>
            <person name="Murphy C."/>
            <person name="Neiman D."/>
            <person name="Pearson M."/>
            <person name="Priest M."/>
            <person name="Roberts A."/>
            <person name="Saif S."/>
            <person name="Shea T."/>
            <person name="Shenoy N."/>
            <person name="Sisk P."/>
            <person name="Stolte C."/>
            <person name="Sykes S."/>
            <person name="Wortman J."/>
            <person name="Nusbaum C."/>
            <person name="Birren B."/>
        </authorList>
    </citation>
    <scope>NUCLEOTIDE SEQUENCE</scope>
    <source>
        <strain evidence="3">NIH/UT8656</strain>
    </source>
</reference>
<dbReference type="EMBL" id="JH226130">
    <property type="protein sequence ID" value="EHY52754.1"/>
    <property type="molecule type" value="Genomic_DNA"/>
</dbReference>
<evidence type="ECO:0000256" key="1">
    <source>
        <dbReference type="SAM" id="MobiDB-lite"/>
    </source>
</evidence>
<dbReference type="VEuPathDB" id="FungiDB:HMPREF1120_00963"/>
<sequence>MSFLQTTFKTGYITDLILPPPPEGKTPTDVFRAGHSLALEMARSPETMSKLNPFVYSVRVISADDPQAVDVDAVAARFGVEVSPSSSSPPSAPPSPSPPAPPSPSPPAPSSQSVGDFVQYEIKDKLPVAFGFSADMTYHSAIRTTQQGIEALTDPGSGVLLHGKWGIEVAQGPDERGSANADADAHARTGSFDATAAGIADPRAGSAGGATGTGSGSGADGGVGGTGSGGTGSGITGSGRLHLLETNTTSCSVLVAWYIKASMDKAHRTAHRRFKDRWVQRMKELGYPCS</sequence>
<evidence type="ECO:0000313" key="4">
    <source>
        <dbReference type="Proteomes" id="UP000007304"/>
    </source>
</evidence>
<accession>H6BKX0</accession>